<feature type="transmembrane region" description="Helical" evidence="1">
    <location>
        <begin position="46"/>
        <end position="71"/>
    </location>
</feature>
<keyword evidence="1" id="KW-0472">Membrane</keyword>
<name>A0A6M3J139_9ZZZZ</name>
<proteinExistence type="predicted"/>
<sequence length="89" mass="10052">MRKVLVFIGLKVTEIVAIIFIPYFIGLVAQATPIENWLNLERFSPWVAGITCLSILLCVLGGCVILSIIVYGNWNWATKLTQKDKTKRE</sequence>
<dbReference type="EMBL" id="MT141487">
    <property type="protein sequence ID" value="QJA63007.1"/>
    <property type="molecule type" value="Genomic_DNA"/>
</dbReference>
<evidence type="ECO:0000313" key="3">
    <source>
        <dbReference type="EMBL" id="QJA83632.1"/>
    </source>
</evidence>
<evidence type="ECO:0000313" key="2">
    <source>
        <dbReference type="EMBL" id="QJA63007.1"/>
    </source>
</evidence>
<evidence type="ECO:0000256" key="1">
    <source>
        <dbReference type="SAM" id="Phobius"/>
    </source>
</evidence>
<dbReference type="EMBL" id="MT142514">
    <property type="protein sequence ID" value="QJA83632.1"/>
    <property type="molecule type" value="Genomic_DNA"/>
</dbReference>
<feature type="transmembrane region" description="Helical" evidence="1">
    <location>
        <begin position="12"/>
        <end position="34"/>
    </location>
</feature>
<protein>
    <submittedName>
        <fullName evidence="2">Uncharacterized protein</fullName>
    </submittedName>
</protein>
<keyword evidence="1" id="KW-1133">Transmembrane helix</keyword>
<gene>
    <name evidence="3" type="ORF">MM415A00270_0040</name>
    <name evidence="2" type="ORF">MM415B00672_0025</name>
</gene>
<organism evidence="2">
    <name type="scientific">viral metagenome</name>
    <dbReference type="NCBI Taxonomy" id="1070528"/>
    <lineage>
        <taxon>unclassified sequences</taxon>
        <taxon>metagenomes</taxon>
        <taxon>organismal metagenomes</taxon>
    </lineage>
</organism>
<keyword evidence="1" id="KW-0812">Transmembrane</keyword>
<dbReference type="AlphaFoldDB" id="A0A6M3J139"/>
<reference evidence="2" key="1">
    <citation type="submission" date="2020-03" db="EMBL/GenBank/DDBJ databases">
        <title>The deep terrestrial virosphere.</title>
        <authorList>
            <person name="Holmfeldt K."/>
            <person name="Nilsson E."/>
            <person name="Simone D."/>
            <person name="Lopez-Fernandez M."/>
            <person name="Wu X."/>
            <person name="de Brujin I."/>
            <person name="Lundin D."/>
            <person name="Andersson A."/>
            <person name="Bertilsson S."/>
            <person name="Dopson M."/>
        </authorList>
    </citation>
    <scope>NUCLEOTIDE SEQUENCE</scope>
    <source>
        <strain evidence="3">MM415A00270</strain>
        <strain evidence="2">MM415B00672</strain>
    </source>
</reference>
<accession>A0A6M3J139</accession>